<evidence type="ECO:0000256" key="2">
    <source>
        <dbReference type="SAM" id="Phobius"/>
    </source>
</evidence>
<dbReference type="AlphaFoldDB" id="A0AAV9JFM2"/>
<gene>
    <name evidence="3" type="ORF">LTR36_004764</name>
</gene>
<protein>
    <recommendedName>
        <fullName evidence="5">Transmembrane protein</fullName>
    </recommendedName>
</protein>
<reference evidence="3 4" key="1">
    <citation type="submission" date="2021-11" db="EMBL/GenBank/DDBJ databases">
        <title>Black yeast isolated from Biological Soil Crust.</title>
        <authorList>
            <person name="Kurbessoian T."/>
        </authorList>
    </citation>
    <scope>NUCLEOTIDE SEQUENCE [LARGE SCALE GENOMIC DNA]</scope>
    <source>
        <strain evidence="3 4">CCFEE 5522</strain>
    </source>
</reference>
<comment type="caution">
    <text evidence="3">The sequence shown here is derived from an EMBL/GenBank/DDBJ whole genome shotgun (WGS) entry which is preliminary data.</text>
</comment>
<feature type="region of interest" description="Disordered" evidence="1">
    <location>
        <begin position="252"/>
        <end position="323"/>
    </location>
</feature>
<feature type="compositionally biased region" description="Pro residues" evidence="1">
    <location>
        <begin position="362"/>
        <end position="371"/>
    </location>
</feature>
<name>A0AAV9JFM2_9PEZI</name>
<evidence type="ECO:0000313" key="3">
    <source>
        <dbReference type="EMBL" id="KAK4543990.1"/>
    </source>
</evidence>
<keyword evidence="4" id="KW-1185">Reference proteome</keyword>
<accession>A0AAV9JFM2</accession>
<feature type="region of interest" description="Disordered" evidence="1">
    <location>
        <begin position="76"/>
        <end position="96"/>
    </location>
</feature>
<feature type="compositionally biased region" description="Basic residues" evidence="1">
    <location>
        <begin position="253"/>
        <end position="263"/>
    </location>
</feature>
<organism evidence="3 4">
    <name type="scientific">Oleoguttula mirabilis</name>
    <dbReference type="NCBI Taxonomy" id="1507867"/>
    <lineage>
        <taxon>Eukaryota</taxon>
        <taxon>Fungi</taxon>
        <taxon>Dikarya</taxon>
        <taxon>Ascomycota</taxon>
        <taxon>Pezizomycotina</taxon>
        <taxon>Dothideomycetes</taxon>
        <taxon>Dothideomycetidae</taxon>
        <taxon>Mycosphaerellales</taxon>
        <taxon>Teratosphaeriaceae</taxon>
        <taxon>Oleoguttula</taxon>
    </lineage>
</organism>
<feature type="compositionally biased region" description="Polar residues" evidence="1">
    <location>
        <begin position="386"/>
        <end position="399"/>
    </location>
</feature>
<evidence type="ECO:0000313" key="4">
    <source>
        <dbReference type="Proteomes" id="UP001324427"/>
    </source>
</evidence>
<keyword evidence="2" id="KW-0472">Membrane</keyword>
<evidence type="ECO:0000256" key="1">
    <source>
        <dbReference type="SAM" id="MobiDB-lite"/>
    </source>
</evidence>
<proteinExistence type="predicted"/>
<feature type="region of interest" description="Disordered" evidence="1">
    <location>
        <begin position="358"/>
        <end position="433"/>
    </location>
</feature>
<dbReference type="EMBL" id="JAVFHQ010000028">
    <property type="protein sequence ID" value="KAK4543990.1"/>
    <property type="molecule type" value="Genomic_DNA"/>
</dbReference>
<feature type="compositionally biased region" description="Low complexity" evidence="1">
    <location>
        <begin position="82"/>
        <end position="95"/>
    </location>
</feature>
<evidence type="ECO:0008006" key="5">
    <source>
        <dbReference type="Google" id="ProtNLM"/>
    </source>
</evidence>
<keyword evidence="2" id="KW-1133">Transmembrane helix</keyword>
<feature type="transmembrane region" description="Helical" evidence="2">
    <location>
        <begin position="210"/>
        <end position="231"/>
    </location>
</feature>
<feature type="transmembrane region" description="Helical" evidence="2">
    <location>
        <begin position="178"/>
        <end position="198"/>
    </location>
</feature>
<sequence>MHSPLPDSSALEAGIIEDERPTRISRVQDNVRNLLRASVFSSIRGSTVDAPANHHATTEDGVRSPMQSPLRHHVRIHPDALPSPSSQTTTSTLSTEADHVSGVLFPPTAYQQQVQEMAHQSTMFNTRAVAALVHPDMSDPSLALFLQQKTESRQQRAWKRSRNRKLRHASVTPRKSQWLLCVVAGLLLGAIVSTYLALATSSSNIPVSPTFHILFVLGILLATIVFAHTLVRTCLTRRSVPVSPGIYVISNGRPKRRHRRHHNQHYDDQSQQREIPALSDSSAEEFVPPTPFPVHVASDEVEEVRPDSREAQPTAGAERASTAHVWDKDIESLANPPPAYGRWRGSVRADPELLHWQAIPSPVDPDTPALPSPTYEEAMSTEHPAGQTTGPPSYMTRNSPARRRDVQGARPELARAQMVEPEMVEGRGIGIAE</sequence>
<keyword evidence="2" id="KW-0812">Transmembrane</keyword>
<dbReference type="Proteomes" id="UP001324427">
    <property type="component" value="Unassembled WGS sequence"/>
</dbReference>